<evidence type="ECO:0000313" key="1">
    <source>
        <dbReference type="EMBL" id="RNA21649.1"/>
    </source>
</evidence>
<evidence type="ECO:0000313" key="2">
    <source>
        <dbReference type="Proteomes" id="UP000276133"/>
    </source>
</evidence>
<gene>
    <name evidence="1" type="ORF">BpHYR1_040820</name>
</gene>
<organism evidence="1 2">
    <name type="scientific">Brachionus plicatilis</name>
    <name type="common">Marine rotifer</name>
    <name type="synonym">Brachionus muelleri</name>
    <dbReference type="NCBI Taxonomy" id="10195"/>
    <lineage>
        <taxon>Eukaryota</taxon>
        <taxon>Metazoa</taxon>
        <taxon>Spiralia</taxon>
        <taxon>Gnathifera</taxon>
        <taxon>Rotifera</taxon>
        <taxon>Eurotatoria</taxon>
        <taxon>Monogononta</taxon>
        <taxon>Pseudotrocha</taxon>
        <taxon>Ploima</taxon>
        <taxon>Brachionidae</taxon>
        <taxon>Brachionus</taxon>
    </lineage>
</organism>
<dbReference type="AlphaFoldDB" id="A0A3M7RDW7"/>
<keyword evidence="2" id="KW-1185">Reference proteome</keyword>
<protein>
    <submittedName>
        <fullName evidence="1">Uncharacterized protein</fullName>
    </submittedName>
</protein>
<name>A0A3M7RDW7_BRAPC</name>
<comment type="caution">
    <text evidence="1">The sequence shown here is derived from an EMBL/GenBank/DDBJ whole genome shotgun (WGS) entry which is preliminary data.</text>
</comment>
<dbReference type="Proteomes" id="UP000276133">
    <property type="component" value="Unassembled WGS sequence"/>
</dbReference>
<dbReference type="OrthoDB" id="10507179at2759"/>
<proteinExistence type="predicted"/>
<sequence>MQYSRIKIHQLAAFVSQNSENFMILQIKYQGNHVLSSELYNDLNKLHFWHVDNIEKHAKDLIRKNLFETSHLKLKKYLFKGEMPAMKLFKASRFTDPRQFKNLDQNINTYLMVIPELKNCTTEWFLYADLKYKSIISIRNINKKQENKEDQNCVIVELSDADERDE</sequence>
<accession>A0A3M7RDW7</accession>
<reference evidence="1 2" key="1">
    <citation type="journal article" date="2018" name="Sci. Rep.">
        <title>Genomic signatures of local adaptation to the degree of environmental predictability in rotifers.</title>
        <authorList>
            <person name="Franch-Gras L."/>
            <person name="Hahn C."/>
            <person name="Garcia-Roger E.M."/>
            <person name="Carmona M.J."/>
            <person name="Serra M."/>
            <person name="Gomez A."/>
        </authorList>
    </citation>
    <scope>NUCLEOTIDE SEQUENCE [LARGE SCALE GENOMIC DNA]</scope>
    <source>
        <strain evidence="1">HYR1</strain>
    </source>
</reference>
<dbReference type="EMBL" id="REGN01003633">
    <property type="protein sequence ID" value="RNA21649.1"/>
    <property type="molecule type" value="Genomic_DNA"/>
</dbReference>